<feature type="transmembrane region" description="Helical" evidence="7">
    <location>
        <begin position="324"/>
        <end position="343"/>
    </location>
</feature>
<keyword evidence="5 7" id="KW-1133">Transmembrane helix</keyword>
<reference evidence="11" key="1">
    <citation type="journal article" date="2019" name="Int. J. Syst. Evol. Microbiol.">
        <title>The Global Catalogue of Microorganisms (GCM) 10K type strain sequencing project: providing services to taxonomists for standard genome sequencing and annotation.</title>
        <authorList>
            <consortium name="The Broad Institute Genomics Platform"/>
            <consortium name="The Broad Institute Genome Sequencing Center for Infectious Disease"/>
            <person name="Wu L."/>
            <person name="Ma J."/>
        </authorList>
    </citation>
    <scope>NUCLEOTIDE SEQUENCE [LARGE SCALE GENOMIC DNA]</scope>
    <source>
        <strain evidence="11">JCM 19129</strain>
    </source>
</reference>
<keyword evidence="11" id="KW-1185">Reference proteome</keyword>
<feature type="domain" description="ABC transmembrane type-1" evidence="9">
    <location>
        <begin position="86"/>
        <end position="269"/>
    </location>
</feature>
<accession>A0ABP9FPT6</accession>
<feature type="domain" description="ABC transmembrane type-1" evidence="9">
    <location>
        <begin position="382"/>
        <end position="565"/>
    </location>
</feature>
<evidence type="ECO:0000256" key="4">
    <source>
        <dbReference type="ARBA" id="ARBA00022692"/>
    </source>
</evidence>
<dbReference type="InterPro" id="IPR035906">
    <property type="entry name" value="MetI-like_sf"/>
</dbReference>
<dbReference type="Gene3D" id="1.10.3720.10">
    <property type="entry name" value="MetI-like"/>
    <property type="match status" value="2"/>
</dbReference>
<comment type="subcellular location">
    <subcellularLocation>
        <location evidence="1 7">Cell membrane</location>
        <topology evidence="1 7">Multi-pass membrane protein</topology>
    </subcellularLocation>
</comment>
<keyword evidence="3" id="KW-1003">Cell membrane</keyword>
<organism evidence="10 11">
    <name type="scientific">Nesterenkonia rhizosphaerae</name>
    <dbReference type="NCBI Taxonomy" id="1348272"/>
    <lineage>
        <taxon>Bacteria</taxon>
        <taxon>Bacillati</taxon>
        <taxon>Actinomycetota</taxon>
        <taxon>Actinomycetes</taxon>
        <taxon>Micrococcales</taxon>
        <taxon>Micrococcaceae</taxon>
        <taxon>Nesterenkonia</taxon>
    </lineage>
</organism>
<dbReference type="InterPro" id="IPR005769">
    <property type="entry name" value="PhnE/PtxC"/>
</dbReference>
<evidence type="ECO:0000256" key="1">
    <source>
        <dbReference type="ARBA" id="ARBA00004651"/>
    </source>
</evidence>
<keyword evidence="2 7" id="KW-0813">Transport</keyword>
<dbReference type="SUPFAM" id="SSF161098">
    <property type="entry name" value="MetI-like"/>
    <property type="match status" value="2"/>
</dbReference>
<name>A0ABP9FPT6_9MICC</name>
<dbReference type="NCBIfam" id="TIGR01097">
    <property type="entry name" value="PhnE"/>
    <property type="match status" value="1"/>
</dbReference>
<feature type="region of interest" description="Disordered" evidence="8">
    <location>
        <begin position="1"/>
        <end position="23"/>
    </location>
</feature>
<feature type="transmembrane region" description="Helical" evidence="7">
    <location>
        <begin position="221"/>
        <end position="240"/>
    </location>
</feature>
<feature type="transmembrane region" description="Helical" evidence="7">
    <location>
        <begin position="547"/>
        <end position="567"/>
    </location>
</feature>
<feature type="transmembrane region" description="Helical" evidence="7">
    <location>
        <begin position="388"/>
        <end position="408"/>
    </location>
</feature>
<dbReference type="PANTHER" id="PTHR30043">
    <property type="entry name" value="PHOSPHONATES TRANSPORT SYSTEM PERMEASE PROTEIN"/>
    <property type="match status" value="1"/>
</dbReference>
<dbReference type="Pfam" id="PF00528">
    <property type="entry name" value="BPD_transp_1"/>
    <property type="match status" value="2"/>
</dbReference>
<feature type="transmembrane region" description="Helical" evidence="7">
    <location>
        <begin position="134"/>
        <end position="161"/>
    </location>
</feature>
<feature type="transmembrane region" description="Helical" evidence="7">
    <location>
        <begin position="252"/>
        <end position="272"/>
    </location>
</feature>
<dbReference type="RefSeq" id="WP_345476338.1">
    <property type="nucleotide sequence ID" value="NZ_BAABLW010000001.1"/>
</dbReference>
<comment type="caution">
    <text evidence="10">The sequence shown here is derived from an EMBL/GenBank/DDBJ whole genome shotgun (WGS) entry which is preliminary data.</text>
</comment>
<feature type="transmembrane region" description="Helical" evidence="7">
    <location>
        <begin position="449"/>
        <end position="468"/>
    </location>
</feature>
<keyword evidence="6 7" id="KW-0472">Membrane</keyword>
<gene>
    <name evidence="10" type="primary">phnE</name>
    <name evidence="10" type="ORF">GCM10025790_02830</name>
</gene>
<evidence type="ECO:0000256" key="3">
    <source>
        <dbReference type="ARBA" id="ARBA00022475"/>
    </source>
</evidence>
<evidence type="ECO:0000256" key="2">
    <source>
        <dbReference type="ARBA" id="ARBA00022448"/>
    </source>
</evidence>
<comment type="similarity">
    <text evidence="7">Belongs to the binding-protein-dependent transport system permease family.</text>
</comment>
<evidence type="ECO:0000256" key="6">
    <source>
        <dbReference type="ARBA" id="ARBA00023136"/>
    </source>
</evidence>
<evidence type="ECO:0000259" key="9">
    <source>
        <dbReference type="PROSITE" id="PS50928"/>
    </source>
</evidence>
<dbReference type="PANTHER" id="PTHR30043:SF1">
    <property type="entry name" value="ABC TRANSPORT SYSTEM PERMEASE PROTEIN P69"/>
    <property type="match status" value="1"/>
</dbReference>
<dbReference type="EMBL" id="BAABLW010000001">
    <property type="protein sequence ID" value="GAA4911805.1"/>
    <property type="molecule type" value="Genomic_DNA"/>
</dbReference>
<feature type="transmembrane region" description="Helical" evidence="7">
    <location>
        <begin position="30"/>
        <end position="48"/>
    </location>
</feature>
<evidence type="ECO:0000256" key="7">
    <source>
        <dbReference type="RuleBase" id="RU363032"/>
    </source>
</evidence>
<keyword evidence="4 7" id="KW-0812">Transmembrane</keyword>
<dbReference type="Proteomes" id="UP001500368">
    <property type="component" value="Unassembled WGS sequence"/>
</dbReference>
<evidence type="ECO:0000256" key="5">
    <source>
        <dbReference type="ARBA" id="ARBA00022989"/>
    </source>
</evidence>
<dbReference type="InterPro" id="IPR000515">
    <property type="entry name" value="MetI-like"/>
</dbReference>
<feature type="transmembrane region" description="Helical" evidence="7">
    <location>
        <begin position="515"/>
        <end position="535"/>
    </location>
</feature>
<dbReference type="CDD" id="cd06261">
    <property type="entry name" value="TM_PBP2"/>
    <property type="match status" value="2"/>
</dbReference>
<feature type="transmembrane region" description="Helical" evidence="7">
    <location>
        <begin position="90"/>
        <end position="113"/>
    </location>
</feature>
<protein>
    <submittedName>
        <fullName evidence="10">Phosphonate ABC transporter, permease protein PhnE</fullName>
    </submittedName>
</protein>
<evidence type="ECO:0000313" key="11">
    <source>
        <dbReference type="Proteomes" id="UP001500368"/>
    </source>
</evidence>
<evidence type="ECO:0000313" key="10">
    <source>
        <dbReference type="EMBL" id="GAA4911805.1"/>
    </source>
</evidence>
<proteinExistence type="inferred from homology"/>
<dbReference type="PROSITE" id="PS50928">
    <property type="entry name" value="ABC_TM1"/>
    <property type="match status" value="2"/>
</dbReference>
<feature type="transmembrane region" description="Helical" evidence="7">
    <location>
        <begin position="420"/>
        <end position="443"/>
    </location>
</feature>
<evidence type="ECO:0000256" key="8">
    <source>
        <dbReference type="SAM" id="MobiDB-lite"/>
    </source>
</evidence>
<sequence>MTLTAPAPAPRSTAGRTELPPRPAPNPHTIVVWVIMLGLLAGGIWSMIDLGVTPEKVFGQFANAGDFLSRTLPLDFPEFGELMSMTVETLAIVLLATAFSVFVSLPVAVLAAANTTTGPFARFSSRVIIMFCRAVPDIVFAVILFRLFGLGALVGILAMGLSSIGMVGKLYADAIEEIDKGPSEAIQAAGGGRWQWILSTVIPQIMPQIIATGLHRFDINLRASVILGYVGVGGIGYYLAGALNTMQWQRGMALALVVLVLCIVVELIAGVIRMAIMGRGKGGFIGLLNSISDGWVTRPVGTHSPQRLGSGRVRVSPPWDGARIARTLSIGTLLVLIALAVLVTDLTQANFGRAVENFFPTMGQFFPPSGGGNYWDFFWPSVVETVQMGLAATLLGVVLAIPVGSLAARNVAPSAGVATGFRVFIVVVRGIPELILAIILLVIVGFGPVPGVLALGFGAIGLLSKLVADSIEETDVRVQDAVRAGGANRAQVYFAATLRQTAPAMIAHVMYQLDVNIRASTLLGIVGAGGVGYWLLQAHRLQQFDVLALLIINILVVVLIVEGLALYMRKVIR</sequence>